<evidence type="ECO:0000256" key="3">
    <source>
        <dbReference type="ARBA" id="ARBA00022801"/>
    </source>
</evidence>
<name>A0A0N8EDQ5_9CRUS</name>
<evidence type="ECO:0000256" key="8">
    <source>
        <dbReference type="SAM" id="MobiDB-lite"/>
    </source>
</evidence>
<dbReference type="InterPro" id="IPR040043">
    <property type="entry name" value="ACTMAP"/>
</dbReference>
<accession>A0A0N8EDQ5</accession>
<protein>
    <recommendedName>
        <fullName evidence="5">Actin maturation protease</fullName>
    </recommendedName>
    <alternativeName>
        <fullName evidence="6">Actin aminopeptidase ACTMAP</fullName>
    </alternativeName>
</protein>
<keyword evidence="1" id="KW-0031">Aminopeptidase</keyword>
<dbReference type="OrthoDB" id="198816at2759"/>
<dbReference type="GO" id="GO:0006508">
    <property type="term" value="P:proteolysis"/>
    <property type="evidence" value="ECO:0007669"/>
    <property type="project" value="UniProtKB-KW"/>
</dbReference>
<feature type="region of interest" description="Disordered" evidence="8">
    <location>
        <begin position="1"/>
        <end position="29"/>
    </location>
</feature>
<evidence type="ECO:0000256" key="2">
    <source>
        <dbReference type="ARBA" id="ARBA00022670"/>
    </source>
</evidence>
<comment type="catalytic activity">
    <reaction evidence="7">
        <text>N-terminal N(alpha)-acetyl-L-cysteinyl-L-aspartyl-[protein] + H2O = N-terminal L-aspartyl-[protein] + N-acetyl-L-cysteine</text>
        <dbReference type="Rhea" id="RHEA:74579"/>
        <dbReference type="Rhea" id="RHEA-COMP:12669"/>
        <dbReference type="Rhea" id="RHEA-COMP:18395"/>
        <dbReference type="ChEBI" id="CHEBI:15377"/>
        <dbReference type="ChEBI" id="CHEBI:64720"/>
        <dbReference type="ChEBI" id="CHEBI:78236"/>
        <dbReference type="ChEBI" id="CHEBI:193599"/>
    </reaction>
    <physiologicalReaction direction="left-to-right" evidence="7">
        <dbReference type="Rhea" id="RHEA:74580"/>
    </physiologicalReaction>
</comment>
<proteinExistence type="inferred from homology"/>
<feature type="compositionally biased region" description="Pro residues" evidence="8">
    <location>
        <begin position="1"/>
        <end position="12"/>
    </location>
</feature>
<keyword evidence="3" id="KW-0378">Hydrolase</keyword>
<evidence type="ECO:0000256" key="5">
    <source>
        <dbReference type="ARBA" id="ARBA00034848"/>
    </source>
</evidence>
<dbReference type="EMBL" id="GDIQ01036828">
    <property type="protein sequence ID" value="JAN57909.1"/>
    <property type="molecule type" value="Transcribed_RNA"/>
</dbReference>
<sequence length="279" mass="31223">MELIPLPPPFPLLPKEGSSNNLPNSENTKGNGVAIELDTVELWIKLNGKINDTFMVVWQNTPTILQNGPQCGLVALAMAAQSHGQAIDTDSIFQKALNMGITKKGELFSSFATCELATCIEMKPLLLNDGFHDAEVLLRYLISDKMLLVPYDADCNHAPCLKNGHKAHWALLIGVLFQVDNSFNHNNGCCSRELLRQNIYRIYDVHANCDLPSQVDKENIYFLAKHGKSKRLAIWSYNSLQASNNNLQEVDPKRVNDLEYVLPPNNNLADLRDKVIVLR</sequence>
<dbReference type="GO" id="GO:0004177">
    <property type="term" value="F:aminopeptidase activity"/>
    <property type="evidence" value="ECO:0007669"/>
    <property type="project" value="UniProtKB-KW"/>
</dbReference>
<evidence type="ECO:0000256" key="7">
    <source>
        <dbReference type="ARBA" id="ARBA00049041"/>
    </source>
</evidence>
<evidence type="ECO:0000256" key="1">
    <source>
        <dbReference type="ARBA" id="ARBA00022438"/>
    </source>
</evidence>
<dbReference type="PANTHER" id="PTHR28631">
    <property type="entry name" value="UPF0692 PROTEIN C19ORF54"/>
    <property type="match status" value="1"/>
</dbReference>
<comment type="similarity">
    <text evidence="4">Belongs to the ACTMAP family.</text>
</comment>
<evidence type="ECO:0000313" key="9">
    <source>
        <dbReference type="EMBL" id="JAN57909.1"/>
    </source>
</evidence>
<keyword evidence="2" id="KW-0645">Protease</keyword>
<organism evidence="9">
    <name type="scientific">Daphnia magna</name>
    <dbReference type="NCBI Taxonomy" id="35525"/>
    <lineage>
        <taxon>Eukaryota</taxon>
        <taxon>Metazoa</taxon>
        <taxon>Ecdysozoa</taxon>
        <taxon>Arthropoda</taxon>
        <taxon>Crustacea</taxon>
        <taxon>Branchiopoda</taxon>
        <taxon>Diplostraca</taxon>
        <taxon>Cladocera</taxon>
        <taxon>Anomopoda</taxon>
        <taxon>Daphniidae</taxon>
        <taxon>Daphnia</taxon>
    </lineage>
</organism>
<dbReference type="PANTHER" id="PTHR28631:SF1">
    <property type="entry name" value="ACTIN MATURATION PROTEASE"/>
    <property type="match status" value="1"/>
</dbReference>
<evidence type="ECO:0000256" key="6">
    <source>
        <dbReference type="ARBA" id="ARBA00034908"/>
    </source>
</evidence>
<feature type="compositionally biased region" description="Polar residues" evidence="8">
    <location>
        <begin position="17"/>
        <end position="29"/>
    </location>
</feature>
<evidence type="ECO:0000256" key="4">
    <source>
        <dbReference type="ARBA" id="ARBA00034725"/>
    </source>
</evidence>
<dbReference type="Pfam" id="PF21646">
    <property type="entry name" value="ACTMAP-like_C"/>
    <property type="match status" value="1"/>
</dbReference>
<dbReference type="AlphaFoldDB" id="A0A0N8EDQ5"/>
<reference evidence="9" key="1">
    <citation type="submission" date="2015-10" db="EMBL/GenBank/DDBJ databases">
        <title>EvidentialGene: Evidence-directed Construction of Complete mRNA Transcriptomes without Genomes.</title>
        <authorList>
            <person name="Gilbert D.G."/>
        </authorList>
    </citation>
    <scope>NUCLEOTIDE SEQUENCE</scope>
</reference>
<dbReference type="EMBL" id="GDIQ01040411">
    <property type="protein sequence ID" value="JAN54326.1"/>
    <property type="molecule type" value="Transcribed_RNA"/>
</dbReference>